<keyword evidence="5 7" id="KW-0472">Membrane</keyword>
<dbReference type="Proteomes" id="UP000008743">
    <property type="component" value="Unassembled WGS sequence"/>
</dbReference>
<dbReference type="STRING" id="595528.A0A0D2WNN1"/>
<evidence type="ECO:0000256" key="1">
    <source>
        <dbReference type="ARBA" id="ARBA00004127"/>
    </source>
</evidence>
<proteinExistence type="inferred from homology"/>
<feature type="region of interest" description="Disordered" evidence="6">
    <location>
        <begin position="164"/>
        <end position="195"/>
    </location>
</feature>
<dbReference type="Pfam" id="PF15982">
    <property type="entry name" value="TMEM135_C_rich"/>
    <property type="match status" value="1"/>
</dbReference>
<dbReference type="PhylomeDB" id="A0A0D2WNN1"/>
<dbReference type="AlphaFoldDB" id="A0A0D2WNN1"/>
<gene>
    <name evidence="9" type="ORF">CAOG_003685</name>
</gene>
<dbReference type="InParanoid" id="A0A0D2WNN1"/>
<protein>
    <recommendedName>
        <fullName evidence="8">Transmembrane protein 135 N-terminal domain-containing protein</fullName>
    </recommendedName>
</protein>
<sequence>MCFKAAGLRLYAPLFIIPALVRGKSIQHILTRTVPDVARSAFFIATFATSFCFYFCNFRHLLGFNTVLTNGIIPGFLASATSLPIEKKARRREIALYCSNHATSAVARLLVFHGWLPYVPYMDVATFTVAMSALMWTFRREPERLGSGVSALFGWMMDVRIPASPSDHPRSSQPAHNHQQPQQQGEQAQSSDRPSRPSRVKAILAKIQCPKPLLPTWRYIMGLLALKCPVCKHPGGCAHGALRAVLKGFALGFGLRGGVAFATSLAKYKLQLKKVLRAVFARPNLAFGGFLATLFGSARATECVLRLLRRKDDGINAVVAGAVSSLSILLARNEEISMYMLWKSFEALFNYGEARGMVPSWYHGDVLLFSVACSLLFHISVFEPHNLRRSYWNFLDKVSAGLWSHINRQAMDVLGFQSSALHPHDRV</sequence>
<reference evidence="10" key="1">
    <citation type="submission" date="2011-02" db="EMBL/GenBank/DDBJ databases">
        <title>The Genome Sequence of Capsaspora owczarzaki ATCC 30864.</title>
        <authorList>
            <person name="Russ C."/>
            <person name="Cuomo C."/>
            <person name="Burger G."/>
            <person name="Gray M.W."/>
            <person name="Holland P.W.H."/>
            <person name="King N."/>
            <person name="Lang F.B.F."/>
            <person name="Roger A.J."/>
            <person name="Ruiz-Trillo I."/>
            <person name="Young S.K."/>
            <person name="Zeng Q."/>
            <person name="Gargeya S."/>
            <person name="Alvarado L."/>
            <person name="Berlin A."/>
            <person name="Chapman S.B."/>
            <person name="Chen Z."/>
            <person name="Freedman E."/>
            <person name="Gellesch M."/>
            <person name="Goldberg J."/>
            <person name="Griggs A."/>
            <person name="Gujja S."/>
            <person name="Heilman E."/>
            <person name="Heiman D."/>
            <person name="Howarth C."/>
            <person name="Mehta T."/>
            <person name="Neiman D."/>
            <person name="Pearson M."/>
            <person name="Roberts A."/>
            <person name="Saif S."/>
            <person name="Shea T."/>
            <person name="Shenoy N."/>
            <person name="Sisk P."/>
            <person name="Stolte C."/>
            <person name="Sykes S."/>
            <person name="White J."/>
            <person name="Yandava C."/>
            <person name="Haas B."/>
            <person name="Nusbaum C."/>
            <person name="Birren B."/>
        </authorList>
    </citation>
    <scope>NUCLEOTIDE SEQUENCE</scope>
    <source>
        <strain evidence="10">ATCC 30864</strain>
    </source>
</reference>
<evidence type="ECO:0000256" key="5">
    <source>
        <dbReference type="ARBA" id="ARBA00023136"/>
    </source>
</evidence>
<comment type="subcellular location">
    <subcellularLocation>
        <location evidence="1">Endomembrane system</location>
        <topology evidence="1">Multi-pass membrane protein</topology>
    </subcellularLocation>
</comment>
<comment type="similarity">
    <text evidence="2">Belongs to the TMEM135 family.</text>
</comment>
<accession>A0A0D2WNN1</accession>
<dbReference type="PANTHER" id="PTHR12459:SF15">
    <property type="entry name" value="TRANSMEMBRANE PROTEIN 135"/>
    <property type="match status" value="1"/>
</dbReference>
<evidence type="ECO:0000256" key="2">
    <source>
        <dbReference type="ARBA" id="ARBA00008924"/>
    </source>
</evidence>
<name>A0A0D2WNN1_CAPO3</name>
<keyword evidence="4 7" id="KW-1133">Transmembrane helix</keyword>
<evidence type="ECO:0000313" key="10">
    <source>
        <dbReference type="Proteomes" id="UP000008743"/>
    </source>
</evidence>
<feature type="compositionally biased region" description="Low complexity" evidence="6">
    <location>
        <begin position="171"/>
        <end position="191"/>
    </location>
</feature>
<dbReference type="InterPro" id="IPR026749">
    <property type="entry name" value="Tmem135"/>
</dbReference>
<feature type="transmembrane region" description="Helical" evidence="7">
    <location>
        <begin position="39"/>
        <end position="56"/>
    </location>
</feature>
<dbReference type="eggNOG" id="KOG1398">
    <property type="taxonomic scope" value="Eukaryota"/>
</dbReference>
<evidence type="ECO:0000256" key="7">
    <source>
        <dbReference type="SAM" id="Phobius"/>
    </source>
</evidence>
<dbReference type="PANTHER" id="PTHR12459">
    <property type="entry name" value="TRANSMEMBRANE PROTEIN 135-RELATED"/>
    <property type="match status" value="1"/>
</dbReference>
<organism evidence="9 10">
    <name type="scientific">Capsaspora owczarzaki (strain ATCC 30864)</name>
    <dbReference type="NCBI Taxonomy" id="595528"/>
    <lineage>
        <taxon>Eukaryota</taxon>
        <taxon>Filasterea</taxon>
        <taxon>Capsaspora</taxon>
    </lineage>
</organism>
<keyword evidence="10" id="KW-1185">Reference proteome</keyword>
<evidence type="ECO:0000256" key="3">
    <source>
        <dbReference type="ARBA" id="ARBA00022692"/>
    </source>
</evidence>
<feature type="domain" description="Transmembrane protein 135 N-terminal" evidence="8">
    <location>
        <begin position="6"/>
        <end position="109"/>
    </location>
</feature>
<keyword evidence="3 7" id="KW-0812">Transmembrane</keyword>
<evidence type="ECO:0000259" key="8">
    <source>
        <dbReference type="Pfam" id="PF15982"/>
    </source>
</evidence>
<dbReference type="GO" id="GO:0012505">
    <property type="term" value="C:endomembrane system"/>
    <property type="evidence" value="ECO:0007669"/>
    <property type="project" value="UniProtKB-SubCell"/>
</dbReference>
<evidence type="ECO:0000313" key="9">
    <source>
        <dbReference type="EMBL" id="KJE92785.1"/>
    </source>
</evidence>
<dbReference type="OrthoDB" id="291792at2759"/>
<dbReference type="EMBL" id="KE346364">
    <property type="protein sequence ID" value="KJE92785.1"/>
    <property type="molecule type" value="Genomic_DNA"/>
</dbReference>
<evidence type="ECO:0000256" key="4">
    <source>
        <dbReference type="ARBA" id="ARBA00022989"/>
    </source>
</evidence>
<dbReference type="InterPro" id="IPR031926">
    <property type="entry name" value="TMEM135_N"/>
</dbReference>
<evidence type="ECO:0000256" key="6">
    <source>
        <dbReference type="SAM" id="MobiDB-lite"/>
    </source>
</evidence>